<dbReference type="EMBL" id="HBNR01000409">
    <property type="protein sequence ID" value="CAE4560695.1"/>
    <property type="molecule type" value="Transcribed_RNA"/>
</dbReference>
<evidence type="ECO:0000256" key="1">
    <source>
        <dbReference type="SAM" id="SignalP"/>
    </source>
</evidence>
<organism evidence="2">
    <name type="scientific">Alexandrium monilatum</name>
    <dbReference type="NCBI Taxonomy" id="311494"/>
    <lineage>
        <taxon>Eukaryota</taxon>
        <taxon>Sar</taxon>
        <taxon>Alveolata</taxon>
        <taxon>Dinophyceae</taxon>
        <taxon>Gonyaulacales</taxon>
        <taxon>Pyrocystaceae</taxon>
        <taxon>Alexandrium</taxon>
    </lineage>
</organism>
<name>A0A7S4UMD6_9DINO</name>
<feature type="signal peptide" evidence="1">
    <location>
        <begin position="1"/>
        <end position="19"/>
    </location>
</feature>
<proteinExistence type="predicted"/>
<accession>A0A7S4UMD6</accession>
<reference evidence="2" key="1">
    <citation type="submission" date="2021-01" db="EMBL/GenBank/DDBJ databases">
        <authorList>
            <person name="Corre E."/>
            <person name="Pelletier E."/>
            <person name="Niang G."/>
            <person name="Scheremetjew M."/>
            <person name="Finn R."/>
            <person name="Kale V."/>
            <person name="Holt S."/>
            <person name="Cochrane G."/>
            <person name="Meng A."/>
            <person name="Brown T."/>
            <person name="Cohen L."/>
        </authorList>
    </citation>
    <scope>NUCLEOTIDE SEQUENCE</scope>
    <source>
        <strain evidence="2">CCMP3105</strain>
    </source>
</reference>
<feature type="chain" id="PRO_5031371407" evidence="1">
    <location>
        <begin position="20"/>
        <end position="178"/>
    </location>
</feature>
<protein>
    <submittedName>
        <fullName evidence="2">Uncharacterized protein</fullName>
    </submittedName>
</protein>
<keyword evidence="1" id="KW-0732">Signal</keyword>
<evidence type="ECO:0000313" key="2">
    <source>
        <dbReference type="EMBL" id="CAE4560695.1"/>
    </source>
</evidence>
<sequence length="178" mass="19574">MQALRVLRMASLALALGAARDSCPGSPAVIHAKAQVRVRVAGSCSDAMAEMRARVNGQFGRWHDPHNNGTYTLLRRGSSQLEFSRLTGDRRYTDLLTFTFQDTGGASCLLEGCSESQVFSIRDYSTNLCNLCNLYCNRGQGCHPVLHNLPNSQVRVWTSIGAGKDEGECLKVRRLLLL</sequence>
<gene>
    <name evidence="2" type="ORF">AMON00008_LOCUS314</name>
</gene>
<dbReference type="AlphaFoldDB" id="A0A7S4UMD6"/>